<evidence type="ECO:0000313" key="1">
    <source>
        <dbReference type="EMBL" id="ETW43032.1"/>
    </source>
</evidence>
<organism evidence="1 2">
    <name type="scientific">Plasmodium falciparum NF135/5.C10</name>
    <dbReference type="NCBI Taxonomy" id="1036726"/>
    <lineage>
        <taxon>Eukaryota</taxon>
        <taxon>Sar</taxon>
        <taxon>Alveolata</taxon>
        <taxon>Apicomplexa</taxon>
        <taxon>Aconoidasida</taxon>
        <taxon>Haemosporida</taxon>
        <taxon>Plasmodiidae</taxon>
        <taxon>Plasmodium</taxon>
        <taxon>Plasmodium (Laverania)</taxon>
    </lineage>
</organism>
<accession>W4IHX2</accession>
<dbReference type="AlphaFoldDB" id="W4IHX2"/>
<protein>
    <submittedName>
        <fullName evidence="1">Uncharacterized protein</fullName>
    </submittedName>
</protein>
<name>W4IHX2_PLAFA</name>
<dbReference type="Proteomes" id="UP000019114">
    <property type="component" value="Unassembled WGS sequence"/>
</dbReference>
<gene>
    <name evidence="1" type="ORF">PFNF135_02507</name>
</gene>
<proteinExistence type="predicted"/>
<reference evidence="1 2" key="1">
    <citation type="submission" date="2013-02" db="EMBL/GenBank/DDBJ databases">
        <title>The Genome Annotation of Plasmodium falciparum NF135/5.C10.</title>
        <authorList>
            <consortium name="The Broad Institute Genome Sequencing Platform"/>
            <consortium name="The Broad Institute Genome Sequencing Center for Infectious Disease"/>
            <person name="Neafsey D."/>
            <person name="Hoffman S."/>
            <person name="Volkman S."/>
            <person name="Rosenthal P."/>
            <person name="Walker B."/>
            <person name="Young S.K."/>
            <person name="Zeng Q."/>
            <person name="Gargeya S."/>
            <person name="Fitzgerald M."/>
            <person name="Haas B."/>
            <person name="Abouelleil A."/>
            <person name="Allen A.W."/>
            <person name="Alvarado L."/>
            <person name="Arachchi H.M."/>
            <person name="Berlin A.M."/>
            <person name="Chapman S.B."/>
            <person name="Gainer-Dewar J."/>
            <person name="Goldberg J."/>
            <person name="Griggs A."/>
            <person name="Gujja S."/>
            <person name="Hansen M."/>
            <person name="Howarth C."/>
            <person name="Imamovic A."/>
            <person name="Ireland A."/>
            <person name="Larimer J."/>
            <person name="McCowan C."/>
            <person name="Murphy C."/>
            <person name="Pearson M."/>
            <person name="Poon T.W."/>
            <person name="Priest M."/>
            <person name="Roberts A."/>
            <person name="Saif S."/>
            <person name="Shea T."/>
            <person name="Sisk P."/>
            <person name="Sykes S."/>
            <person name="Wortman J."/>
            <person name="Nusbaum C."/>
            <person name="Birren B."/>
        </authorList>
    </citation>
    <scope>NUCLEOTIDE SEQUENCE [LARGE SCALE GENOMIC DNA]</scope>
    <source>
        <strain evidence="1 2">NF135/5.C10</strain>
    </source>
</reference>
<reference evidence="1 2" key="2">
    <citation type="submission" date="2013-02" db="EMBL/GenBank/DDBJ databases">
        <title>The Genome Sequence of Plasmodium falciparum NF135/5.C10.</title>
        <authorList>
            <consortium name="The Broad Institute Genome Sequencing Platform"/>
            <consortium name="The Broad Institute Genome Sequencing Center for Infectious Disease"/>
            <person name="Neafsey D."/>
            <person name="Cheeseman I."/>
            <person name="Volkman S."/>
            <person name="Adams J."/>
            <person name="Walker B."/>
            <person name="Young S.K."/>
            <person name="Zeng Q."/>
            <person name="Gargeya S."/>
            <person name="Fitzgerald M."/>
            <person name="Haas B."/>
            <person name="Abouelleil A."/>
            <person name="Alvarado L."/>
            <person name="Arachchi H.M."/>
            <person name="Berlin A.M."/>
            <person name="Chapman S.B."/>
            <person name="Dewar J."/>
            <person name="Goldberg J."/>
            <person name="Griggs A."/>
            <person name="Gujja S."/>
            <person name="Hansen M."/>
            <person name="Howarth C."/>
            <person name="Imamovic A."/>
            <person name="Larimer J."/>
            <person name="McCowan C."/>
            <person name="Murphy C."/>
            <person name="Neiman D."/>
            <person name="Pearson M."/>
            <person name="Priest M."/>
            <person name="Roberts A."/>
            <person name="Saif S."/>
            <person name="Shea T."/>
            <person name="Sisk P."/>
            <person name="Sykes S."/>
            <person name="Wortman J."/>
            <person name="Nusbaum C."/>
            <person name="Birren B."/>
        </authorList>
    </citation>
    <scope>NUCLEOTIDE SEQUENCE [LARGE SCALE GENOMIC DNA]</scope>
    <source>
        <strain evidence="1 2">NF135/5.C10</strain>
    </source>
</reference>
<dbReference type="EMBL" id="KI926045">
    <property type="protein sequence ID" value="ETW43032.1"/>
    <property type="molecule type" value="Genomic_DNA"/>
</dbReference>
<evidence type="ECO:0000313" key="2">
    <source>
        <dbReference type="Proteomes" id="UP000019114"/>
    </source>
</evidence>
<sequence>MINKYKKYTIQKLSENFICQLHFFKKIYFVHLFYRGITVFEKIYIFKYGLYIKIFFKKNVIIFKKYILHFIFIYSIGKINKNKDNI</sequence>